<comment type="subcellular location">
    <subcellularLocation>
        <location evidence="1">Nucleus</location>
    </subcellularLocation>
</comment>
<dbReference type="AlphaFoldDB" id="A0A9P9F5W5"/>
<dbReference type="GO" id="GO:0008270">
    <property type="term" value="F:zinc ion binding"/>
    <property type="evidence" value="ECO:0007669"/>
    <property type="project" value="InterPro"/>
</dbReference>
<dbReference type="GO" id="GO:0005634">
    <property type="term" value="C:nucleus"/>
    <property type="evidence" value="ECO:0007669"/>
    <property type="project" value="UniProtKB-SubCell"/>
</dbReference>
<dbReference type="SMART" id="SM00066">
    <property type="entry name" value="GAL4"/>
    <property type="match status" value="1"/>
</dbReference>
<evidence type="ECO:0000256" key="1">
    <source>
        <dbReference type="ARBA" id="ARBA00004123"/>
    </source>
</evidence>
<reference evidence="4" key="1">
    <citation type="journal article" date="2021" name="Nat. Commun.">
        <title>Genetic determinants of endophytism in the Arabidopsis root mycobiome.</title>
        <authorList>
            <person name="Mesny F."/>
            <person name="Miyauchi S."/>
            <person name="Thiergart T."/>
            <person name="Pickel B."/>
            <person name="Atanasova L."/>
            <person name="Karlsson M."/>
            <person name="Huettel B."/>
            <person name="Barry K.W."/>
            <person name="Haridas S."/>
            <person name="Chen C."/>
            <person name="Bauer D."/>
            <person name="Andreopoulos W."/>
            <person name="Pangilinan J."/>
            <person name="LaButti K."/>
            <person name="Riley R."/>
            <person name="Lipzen A."/>
            <person name="Clum A."/>
            <person name="Drula E."/>
            <person name="Henrissat B."/>
            <person name="Kohler A."/>
            <person name="Grigoriev I.V."/>
            <person name="Martin F.M."/>
            <person name="Hacquard S."/>
        </authorList>
    </citation>
    <scope>NUCLEOTIDE SEQUENCE</scope>
    <source>
        <strain evidence="4">MPI-CAGE-AT-0147</strain>
    </source>
</reference>
<evidence type="ECO:0000256" key="2">
    <source>
        <dbReference type="ARBA" id="ARBA00023242"/>
    </source>
</evidence>
<dbReference type="GO" id="GO:0000981">
    <property type="term" value="F:DNA-binding transcription factor activity, RNA polymerase II-specific"/>
    <property type="evidence" value="ECO:0007669"/>
    <property type="project" value="InterPro"/>
</dbReference>
<dbReference type="PANTHER" id="PTHR37534">
    <property type="entry name" value="TRANSCRIPTIONAL ACTIVATOR PROTEIN UGA3"/>
    <property type="match status" value="1"/>
</dbReference>
<protein>
    <recommendedName>
        <fullName evidence="3">Zn(2)-C6 fungal-type domain-containing protein</fullName>
    </recommendedName>
</protein>
<dbReference type="PANTHER" id="PTHR37534:SF49">
    <property type="entry name" value="LYSINE BIOSYNTHESIS REGULATORY PROTEIN LYS14"/>
    <property type="match status" value="1"/>
</dbReference>
<dbReference type="CDD" id="cd00067">
    <property type="entry name" value="GAL4"/>
    <property type="match status" value="1"/>
</dbReference>
<accession>A0A9P9F5W5</accession>
<name>A0A9P9F5W5_9HYPO</name>
<feature type="domain" description="Zn(2)-C6 fungal-type" evidence="3">
    <location>
        <begin position="32"/>
        <end position="60"/>
    </location>
</feature>
<evidence type="ECO:0000313" key="5">
    <source>
        <dbReference type="Proteomes" id="UP000738349"/>
    </source>
</evidence>
<dbReference type="Proteomes" id="UP000738349">
    <property type="component" value="Unassembled WGS sequence"/>
</dbReference>
<keyword evidence="2" id="KW-0539">Nucleus</keyword>
<evidence type="ECO:0000259" key="3">
    <source>
        <dbReference type="PROSITE" id="PS50048"/>
    </source>
</evidence>
<dbReference type="Gene3D" id="4.10.240.10">
    <property type="entry name" value="Zn(2)-C6 fungal-type DNA-binding domain"/>
    <property type="match status" value="1"/>
</dbReference>
<proteinExistence type="predicted"/>
<dbReference type="Pfam" id="PF11951">
    <property type="entry name" value="Fungal_trans_2"/>
    <property type="match status" value="1"/>
</dbReference>
<dbReference type="EMBL" id="JAGMUV010000006">
    <property type="protein sequence ID" value="KAH7153529.1"/>
    <property type="molecule type" value="Genomic_DNA"/>
</dbReference>
<dbReference type="PROSITE" id="PS00463">
    <property type="entry name" value="ZN2_CY6_FUNGAL_1"/>
    <property type="match status" value="1"/>
</dbReference>
<feature type="non-terminal residue" evidence="4">
    <location>
        <position position="1"/>
    </location>
</feature>
<dbReference type="InterPro" id="IPR001138">
    <property type="entry name" value="Zn2Cys6_DnaBD"/>
</dbReference>
<dbReference type="OrthoDB" id="3251668at2759"/>
<comment type="caution">
    <text evidence="4">The sequence shown here is derived from an EMBL/GenBank/DDBJ whole genome shotgun (WGS) entry which is preliminary data.</text>
</comment>
<evidence type="ECO:0000313" key="4">
    <source>
        <dbReference type="EMBL" id="KAH7153529.1"/>
    </source>
</evidence>
<organism evidence="4 5">
    <name type="scientific">Dactylonectria macrodidyma</name>
    <dbReference type="NCBI Taxonomy" id="307937"/>
    <lineage>
        <taxon>Eukaryota</taxon>
        <taxon>Fungi</taxon>
        <taxon>Dikarya</taxon>
        <taxon>Ascomycota</taxon>
        <taxon>Pezizomycotina</taxon>
        <taxon>Sordariomycetes</taxon>
        <taxon>Hypocreomycetidae</taxon>
        <taxon>Hypocreales</taxon>
        <taxon>Nectriaceae</taxon>
        <taxon>Dactylonectria</taxon>
    </lineage>
</organism>
<keyword evidence="5" id="KW-1185">Reference proteome</keyword>
<dbReference type="GO" id="GO:0045944">
    <property type="term" value="P:positive regulation of transcription by RNA polymerase II"/>
    <property type="evidence" value="ECO:0007669"/>
    <property type="project" value="TreeGrafter"/>
</dbReference>
<dbReference type="InterPro" id="IPR036864">
    <property type="entry name" value="Zn2-C6_fun-type_DNA-bd_sf"/>
</dbReference>
<dbReference type="InterPro" id="IPR021858">
    <property type="entry name" value="Fun_TF"/>
</dbReference>
<dbReference type="Pfam" id="PF00172">
    <property type="entry name" value="Zn_clus"/>
    <property type="match status" value="1"/>
</dbReference>
<sequence length="539" mass="59543">MAALFALKKTNKMKRTKMVGEPELYFRRSRTGCLTCRAIRIKCDEKRPQCQNCHDRGVACDGFTKKLKWVSVGFEPHMVSPPETQRDTRTATTAGSALALVPARFSLQPSLTSGLALASPRDAYLLSHWAETFIGLVFPNPYNAVDFRAANLSMFMDGDSALFRTSLASSATHLAAIGSISEAEALETQHMALRAVNTSIRCSKPTPGQGGRPVYLSDDCISASQNLAGVAVIQGYDLSKVLVHVQGSVSILQARCDWDRAAGLSDSLVKSPILCPTVKFLAYFDVFCTVPSPRRPLLTRSFWDKHIFPSLDPDMVSNRRPDVAHGYASQIFCILGESSGLICDLFEGLIDDDTFFSQREMILESLRYAMNRIPAAKYHAEALAGTRFHDESWETINDNACIAAAMSHGLATEIFLHRAHASDPAILARLSGRLYNAVLGVPLDSSCMTLMAWPLFVLGCESASASTRATQVTQLLQGMVKKMNILNISRCFDVLRDVIWPLGSHMQNKEGRPDEGSSCVLMQTDWVYYCWRERVELCL</sequence>
<dbReference type="PROSITE" id="PS50048">
    <property type="entry name" value="ZN2_CY6_FUNGAL_2"/>
    <property type="match status" value="1"/>
</dbReference>
<dbReference type="SUPFAM" id="SSF57701">
    <property type="entry name" value="Zn2/Cys6 DNA-binding domain"/>
    <property type="match status" value="1"/>
</dbReference>
<dbReference type="GO" id="GO:0000976">
    <property type="term" value="F:transcription cis-regulatory region binding"/>
    <property type="evidence" value="ECO:0007669"/>
    <property type="project" value="TreeGrafter"/>
</dbReference>
<gene>
    <name evidence="4" type="ORF">EDB81DRAFT_791532</name>
</gene>